<dbReference type="GO" id="GO:0016779">
    <property type="term" value="F:nucleotidyltransferase activity"/>
    <property type="evidence" value="ECO:0007669"/>
    <property type="project" value="UniProtKB-KW"/>
</dbReference>
<evidence type="ECO:0000256" key="4">
    <source>
        <dbReference type="ARBA" id="ARBA00022679"/>
    </source>
</evidence>
<evidence type="ECO:0000256" key="8">
    <source>
        <dbReference type="ARBA" id="ARBA00022723"/>
    </source>
</evidence>
<comment type="catalytic activity">
    <reaction evidence="17">
        <text>ATP + H2O = ADP + phosphate + H(+)</text>
        <dbReference type="Rhea" id="RHEA:13065"/>
        <dbReference type="ChEBI" id="CHEBI:15377"/>
        <dbReference type="ChEBI" id="CHEBI:15378"/>
        <dbReference type="ChEBI" id="CHEBI:30616"/>
        <dbReference type="ChEBI" id="CHEBI:43474"/>
        <dbReference type="ChEBI" id="CHEBI:456216"/>
    </reaction>
</comment>
<keyword evidence="14" id="KW-0511">Multifunctional enzyme</keyword>
<keyword evidence="6" id="KW-0235">DNA replication</keyword>
<keyword evidence="5" id="KW-0548">Nucleotidyltransferase</keyword>
<evidence type="ECO:0000313" key="19">
    <source>
        <dbReference type="EMBL" id="AGA18409.1"/>
    </source>
</evidence>
<evidence type="ECO:0000256" key="13">
    <source>
        <dbReference type="ARBA" id="ARBA00023125"/>
    </source>
</evidence>
<keyword evidence="9" id="KW-0547">Nucleotide-binding</keyword>
<evidence type="ECO:0000256" key="9">
    <source>
        <dbReference type="ARBA" id="ARBA00022741"/>
    </source>
</evidence>
<dbReference type="Pfam" id="PF02407">
    <property type="entry name" value="Viral_Rep"/>
    <property type="match status" value="1"/>
</dbReference>
<dbReference type="Gene3D" id="3.40.1310.20">
    <property type="match status" value="1"/>
</dbReference>
<keyword evidence="12" id="KW-0190">Covalent protein-DNA linkage</keyword>
<keyword evidence="7" id="KW-0540">Nuclease</keyword>
<dbReference type="InterPro" id="IPR000605">
    <property type="entry name" value="Helicase_SF3_ssDNA/RNA_vir"/>
</dbReference>
<evidence type="ECO:0000256" key="3">
    <source>
        <dbReference type="ARBA" id="ARBA00008545"/>
    </source>
</evidence>
<keyword evidence="11" id="KW-0378">Hydrolase</keyword>
<dbReference type="GO" id="GO:0000166">
    <property type="term" value="F:nucleotide binding"/>
    <property type="evidence" value="ECO:0007669"/>
    <property type="project" value="UniProtKB-KW"/>
</dbReference>
<proteinExistence type="inferred from homology"/>
<dbReference type="SUPFAM" id="SSF52540">
    <property type="entry name" value="P-loop containing nucleoside triphosphate hydrolases"/>
    <property type="match status" value="1"/>
</dbReference>
<evidence type="ECO:0000256" key="2">
    <source>
        <dbReference type="ARBA" id="ARBA00004147"/>
    </source>
</evidence>
<evidence type="ECO:0000256" key="17">
    <source>
        <dbReference type="ARBA" id="ARBA00049360"/>
    </source>
</evidence>
<dbReference type="GO" id="GO:0003677">
    <property type="term" value="F:DNA binding"/>
    <property type="evidence" value="ECO:0007669"/>
    <property type="project" value="UniProtKB-KW"/>
</dbReference>
<comment type="similarity">
    <text evidence="3">Belongs to the nanoviruses/circoviruses replication-associated protein family.</text>
</comment>
<dbReference type="GO" id="GO:0003723">
    <property type="term" value="F:RNA binding"/>
    <property type="evidence" value="ECO:0007669"/>
    <property type="project" value="InterPro"/>
</dbReference>
<comment type="subcellular location">
    <subcellularLocation>
        <location evidence="2">Host nucleus</location>
    </subcellularLocation>
</comment>
<evidence type="ECO:0000256" key="11">
    <source>
        <dbReference type="ARBA" id="ARBA00022801"/>
    </source>
</evidence>
<dbReference type="GO" id="GO:0004519">
    <property type="term" value="F:endonuclease activity"/>
    <property type="evidence" value="ECO:0007669"/>
    <property type="project" value="UniProtKB-KW"/>
</dbReference>
<dbReference type="PROSITE" id="PS52020">
    <property type="entry name" value="CRESS_DNA_REP"/>
    <property type="match status" value="1"/>
</dbReference>
<reference evidence="19" key="1">
    <citation type="journal article" date="2013" name="ISME J.">
        <title>Previously unknown and highly divergent ssDNA viruses populate the oceans.</title>
        <authorList>
            <person name="Labonte J.M."/>
            <person name="Suttle C.A."/>
        </authorList>
    </citation>
    <scope>NUCLEOTIDE SEQUENCE</scope>
</reference>
<evidence type="ECO:0000256" key="6">
    <source>
        <dbReference type="ARBA" id="ARBA00022705"/>
    </source>
</evidence>
<evidence type="ECO:0000256" key="15">
    <source>
        <dbReference type="ARBA" id="ARBA00030754"/>
    </source>
</evidence>
<organism evidence="19">
    <name type="scientific">uncultured marine virus</name>
    <dbReference type="NCBI Taxonomy" id="186617"/>
    <lineage>
        <taxon>Viruses</taxon>
        <taxon>environmental samples</taxon>
    </lineage>
</organism>
<keyword evidence="10" id="KW-0255">Endonuclease</keyword>
<dbReference type="GO" id="GO:0046872">
    <property type="term" value="F:metal ion binding"/>
    <property type="evidence" value="ECO:0007669"/>
    <property type="project" value="UniProtKB-KW"/>
</dbReference>
<name>S4TEK8_9VIRU</name>
<evidence type="ECO:0000256" key="12">
    <source>
        <dbReference type="ARBA" id="ARBA00023124"/>
    </source>
</evidence>
<dbReference type="GO" id="GO:0016787">
    <property type="term" value="F:hydrolase activity"/>
    <property type="evidence" value="ECO:0007669"/>
    <property type="project" value="UniProtKB-KW"/>
</dbReference>
<evidence type="ECO:0000256" key="10">
    <source>
        <dbReference type="ARBA" id="ARBA00022759"/>
    </source>
</evidence>
<evidence type="ECO:0000256" key="5">
    <source>
        <dbReference type="ARBA" id="ARBA00022695"/>
    </source>
</evidence>
<sequence length="275" mass="31791">MAASKHWCFTLNNYTDLDLERLRELGEHEDTKYLTYGKETGDSGTPHLQGYICFNRRLRFNPVRRSIGARAHIEKTKGSPAANKAYCQKDGDFEEFGDAPSSQGKRSDLDCVYDAVKEGGTRASIGDTFKGTYIRYKRSIDQLLREVKQTVREPDDEPNVIVYWGLTGTGKTRKVWESHPRDSIYVHTGERWFDGYEGHEVALFDDFDGSSFKLTYFLRLLDRYPMTVPIKGDYVQWNPKIIYITSNKDPVDWYSGASNEHQDALMRRLTHIQNF</sequence>
<dbReference type="Gene3D" id="3.40.50.300">
    <property type="entry name" value="P-loop containing nucleotide triphosphate hydrolases"/>
    <property type="match status" value="1"/>
</dbReference>
<dbReference type="GO" id="GO:0006260">
    <property type="term" value="P:DNA replication"/>
    <property type="evidence" value="ECO:0007669"/>
    <property type="project" value="UniProtKB-KW"/>
</dbReference>
<evidence type="ECO:0000259" key="18">
    <source>
        <dbReference type="PROSITE" id="PS52020"/>
    </source>
</evidence>
<evidence type="ECO:0000256" key="16">
    <source>
        <dbReference type="ARBA" id="ARBA00032243"/>
    </source>
</evidence>
<comment type="cofactor">
    <cofactor evidence="1">
        <name>Mn(2+)</name>
        <dbReference type="ChEBI" id="CHEBI:29035"/>
    </cofactor>
</comment>
<dbReference type="InterPro" id="IPR049912">
    <property type="entry name" value="CRESS_DNA_REP"/>
</dbReference>
<accession>S4TEK8</accession>
<dbReference type="EMBL" id="JX904473">
    <property type="protein sequence ID" value="AGA18409.1"/>
    <property type="molecule type" value="Genomic_DNA"/>
</dbReference>
<keyword evidence="4" id="KW-0808">Transferase</keyword>
<feature type="domain" description="CRESS-DNA virus Rep endonuclease" evidence="18">
    <location>
        <begin position="1"/>
        <end position="99"/>
    </location>
</feature>
<dbReference type="InterPro" id="IPR027417">
    <property type="entry name" value="P-loop_NTPase"/>
</dbReference>
<evidence type="ECO:0000256" key="7">
    <source>
        <dbReference type="ARBA" id="ARBA00022722"/>
    </source>
</evidence>
<dbReference type="GO" id="GO:0003724">
    <property type="term" value="F:RNA helicase activity"/>
    <property type="evidence" value="ECO:0007669"/>
    <property type="project" value="InterPro"/>
</dbReference>
<evidence type="ECO:0000256" key="1">
    <source>
        <dbReference type="ARBA" id="ARBA00001936"/>
    </source>
</evidence>
<keyword evidence="8" id="KW-0479">Metal-binding</keyword>
<dbReference type="GO" id="GO:0042025">
    <property type="term" value="C:host cell nucleus"/>
    <property type="evidence" value="ECO:0007669"/>
    <property type="project" value="UniProtKB-SubCell"/>
</dbReference>
<keyword evidence="13" id="KW-0238">DNA-binding</keyword>
<protein>
    <recommendedName>
        <fullName evidence="15">ATP-dependent helicase Rep</fullName>
    </recommendedName>
    <alternativeName>
        <fullName evidence="16">RepP</fullName>
    </alternativeName>
</protein>
<evidence type="ECO:0000256" key="14">
    <source>
        <dbReference type="ARBA" id="ARBA00023268"/>
    </source>
</evidence>
<dbReference type="Pfam" id="PF00910">
    <property type="entry name" value="RNA_helicase"/>
    <property type="match status" value="1"/>
</dbReference>